<dbReference type="InterPro" id="IPR009050">
    <property type="entry name" value="Globin-like_sf"/>
</dbReference>
<gene>
    <name evidence="7" type="ORF">DET48_10778</name>
</gene>
<accession>A0A329ECN7</accession>
<proteinExistence type="predicted"/>
<dbReference type="GO" id="GO:0015671">
    <property type="term" value="P:oxygen transport"/>
    <property type="evidence" value="ECO:0007669"/>
    <property type="project" value="InterPro"/>
</dbReference>
<dbReference type="Gene3D" id="1.10.490.10">
    <property type="entry name" value="Globins"/>
    <property type="match status" value="1"/>
</dbReference>
<evidence type="ECO:0000256" key="5">
    <source>
        <dbReference type="ARBA" id="ARBA00023004"/>
    </source>
</evidence>
<dbReference type="PROSITE" id="PS01213">
    <property type="entry name" value="GLOBIN_FAM_2"/>
    <property type="match status" value="1"/>
</dbReference>
<dbReference type="GO" id="GO:0019825">
    <property type="term" value="F:oxygen binding"/>
    <property type="evidence" value="ECO:0007669"/>
    <property type="project" value="InterPro"/>
</dbReference>
<evidence type="ECO:0000313" key="7">
    <source>
        <dbReference type="EMBL" id="RAS65366.1"/>
    </source>
</evidence>
<keyword evidence="3 6" id="KW-0349">Heme</keyword>
<comment type="cofactor">
    <cofactor evidence="1">
        <name>heme</name>
        <dbReference type="ChEBI" id="CHEBI:30413"/>
    </cofactor>
</comment>
<name>A0A329ECN7_VIBDI</name>
<comment type="caution">
    <text evidence="7">The sequence shown here is derived from an EMBL/GenBank/DDBJ whole genome shotgun (WGS) entry which is preliminary data.</text>
</comment>
<evidence type="ECO:0000256" key="3">
    <source>
        <dbReference type="ARBA" id="ARBA00022617"/>
    </source>
</evidence>
<protein>
    <submittedName>
        <fullName evidence="7">Hemoglobin</fullName>
    </submittedName>
</protein>
<dbReference type="InterPro" id="IPR001486">
    <property type="entry name" value="Hemoglobin_trunc"/>
</dbReference>
<dbReference type="GO" id="GO:0046872">
    <property type="term" value="F:metal ion binding"/>
    <property type="evidence" value="ECO:0007669"/>
    <property type="project" value="UniProtKB-KW"/>
</dbReference>
<dbReference type="Pfam" id="PF01152">
    <property type="entry name" value="Bac_globin"/>
    <property type="match status" value="1"/>
</dbReference>
<evidence type="ECO:0000256" key="2">
    <source>
        <dbReference type="ARBA" id="ARBA00022448"/>
    </source>
</evidence>
<dbReference type="InterPro" id="IPR012292">
    <property type="entry name" value="Globin/Proto"/>
</dbReference>
<reference evidence="7 8" key="1">
    <citation type="submission" date="2018-06" db="EMBL/GenBank/DDBJ databases">
        <title>Freshwater and sediment microbial communities from various areas in North America, analyzing microbe dynamics in response to fracking.</title>
        <authorList>
            <person name="Lamendella R."/>
        </authorList>
    </citation>
    <scope>NUCLEOTIDE SEQUENCE [LARGE SCALE GENOMIC DNA]</scope>
    <source>
        <strain evidence="7 8">99A</strain>
    </source>
</reference>
<dbReference type="EMBL" id="QLTR01000007">
    <property type="protein sequence ID" value="RAS65366.1"/>
    <property type="molecule type" value="Genomic_DNA"/>
</dbReference>
<dbReference type="InterPro" id="IPR019795">
    <property type="entry name" value="Globin_bac-like_CS"/>
</dbReference>
<dbReference type="AlphaFoldDB" id="A0A329ECN7"/>
<keyword evidence="4 6" id="KW-0479">Metal-binding</keyword>
<dbReference type="RefSeq" id="WP_219725501.1">
    <property type="nucleotide sequence ID" value="NZ_JAPWHJ010000001.1"/>
</dbReference>
<evidence type="ECO:0000256" key="1">
    <source>
        <dbReference type="ARBA" id="ARBA00001971"/>
    </source>
</evidence>
<evidence type="ECO:0000256" key="6">
    <source>
        <dbReference type="PIRSR" id="PIRSR601486-1"/>
    </source>
</evidence>
<evidence type="ECO:0000313" key="8">
    <source>
        <dbReference type="Proteomes" id="UP000248729"/>
    </source>
</evidence>
<organism evidence="7 8">
    <name type="scientific">Vibrio diazotrophicus</name>
    <dbReference type="NCBI Taxonomy" id="685"/>
    <lineage>
        <taxon>Bacteria</taxon>
        <taxon>Pseudomonadati</taxon>
        <taxon>Pseudomonadota</taxon>
        <taxon>Gammaproteobacteria</taxon>
        <taxon>Vibrionales</taxon>
        <taxon>Vibrionaceae</taxon>
        <taxon>Vibrio</taxon>
    </lineage>
</organism>
<dbReference type="SUPFAM" id="SSF46458">
    <property type="entry name" value="Globin-like"/>
    <property type="match status" value="1"/>
</dbReference>
<keyword evidence="5 6" id="KW-0408">Iron</keyword>
<feature type="binding site" description="distal binding residue" evidence="6">
    <location>
        <position position="69"/>
    </location>
    <ligand>
        <name>heme</name>
        <dbReference type="ChEBI" id="CHEBI:30413"/>
    </ligand>
    <ligandPart>
        <name>Fe</name>
        <dbReference type="ChEBI" id="CHEBI:18248"/>
    </ligandPart>
</feature>
<dbReference type="CDD" id="cd00454">
    <property type="entry name" value="TrHb1_N"/>
    <property type="match status" value="1"/>
</dbReference>
<dbReference type="Proteomes" id="UP000248729">
    <property type="component" value="Unassembled WGS sequence"/>
</dbReference>
<sequence>MSLFERLGGSEAITKISSDIVDLHLSNRSISNRFAKSDVNKLKKTVSEFFITGSGGPNVYKGADMLAAHKGMNISAVEFMAVLDDALEALQKNGIGQREQEEVLFILYSMRSDIILV</sequence>
<keyword evidence="2" id="KW-0813">Transport</keyword>
<evidence type="ECO:0000256" key="4">
    <source>
        <dbReference type="ARBA" id="ARBA00022723"/>
    </source>
</evidence>
<dbReference type="GO" id="GO:0020037">
    <property type="term" value="F:heme binding"/>
    <property type="evidence" value="ECO:0007669"/>
    <property type="project" value="InterPro"/>
</dbReference>